<dbReference type="InterPro" id="IPR057939">
    <property type="entry name" value="TRF2_HOY1_PH"/>
</dbReference>
<evidence type="ECO:0000313" key="10">
    <source>
        <dbReference type="Proteomes" id="UP000807306"/>
    </source>
</evidence>
<feature type="compositionally biased region" description="Polar residues" evidence="7">
    <location>
        <begin position="454"/>
        <end position="470"/>
    </location>
</feature>
<dbReference type="CDD" id="cd00086">
    <property type="entry name" value="homeodomain"/>
    <property type="match status" value="1"/>
</dbReference>
<evidence type="ECO:0000259" key="8">
    <source>
        <dbReference type="PROSITE" id="PS50071"/>
    </source>
</evidence>
<dbReference type="GO" id="GO:0030154">
    <property type="term" value="P:cell differentiation"/>
    <property type="evidence" value="ECO:0007669"/>
    <property type="project" value="TreeGrafter"/>
</dbReference>
<dbReference type="EMBL" id="MU157915">
    <property type="protein sequence ID" value="KAF9523539.1"/>
    <property type="molecule type" value="Genomic_DNA"/>
</dbReference>
<dbReference type="Proteomes" id="UP000807306">
    <property type="component" value="Unassembled WGS sequence"/>
</dbReference>
<dbReference type="PANTHER" id="PTHR24324:SF5">
    <property type="entry name" value="HEMATOPOIETICALLY-EXPRESSED HOMEOBOX PROTEIN HHEX"/>
    <property type="match status" value="1"/>
</dbReference>
<dbReference type="GO" id="GO:0006357">
    <property type="term" value="P:regulation of transcription by RNA polymerase II"/>
    <property type="evidence" value="ECO:0007669"/>
    <property type="project" value="TreeGrafter"/>
</dbReference>
<dbReference type="GO" id="GO:0005634">
    <property type="term" value="C:nucleus"/>
    <property type="evidence" value="ECO:0007669"/>
    <property type="project" value="UniProtKB-SubCell"/>
</dbReference>
<keyword evidence="4 5" id="KW-0539">Nucleus</keyword>
<evidence type="ECO:0000256" key="4">
    <source>
        <dbReference type="ARBA" id="ARBA00023242"/>
    </source>
</evidence>
<evidence type="ECO:0000256" key="6">
    <source>
        <dbReference type="RuleBase" id="RU000682"/>
    </source>
</evidence>
<dbReference type="InterPro" id="IPR001356">
    <property type="entry name" value="HD"/>
</dbReference>
<organism evidence="9 10">
    <name type="scientific">Crepidotus variabilis</name>
    <dbReference type="NCBI Taxonomy" id="179855"/>
    <lineage>
        <taxon>Eukaryota</taxon>
        <taxon>Fungi</taxon>
        <taxon>Dikarya</taxon>
        <taxon>Basidiomycota</taxon>
        <taxon>Agaricomycotina</taxon>
        <taxon>Agaricomycetes</taxon>
        <taxon>Agaricomycetidae</taxon>
        <taxon>Agaricales</taxon>
        <taxon>Agaricineae</taxon>
        <taxon>Crepidotaceae</taxon>
        <taxon>Crepidotus</taxon>
    </lineage>
</organism>
<name>A0A9P6E713_9AGAR</name>
<dbReference type="Gene3D" id="1.10.10.60">
    <property type="entry name" value="Homeodomain-like"/>
    <property type="match status" value="1"/>
</dbReference>
<dbReference type="PROSITE" id="PS50071">
    <property type="entry name" value="HOMEOBOX_2"/>
    <property type="match status" value="1"/>
</dbReference>
<gene>
    <name evidence="9" type="ORF">CPB83DRAFT_839625</name>
</gene>
<comment type="subcellular location">
    <subcellularLocation>
        <location evidence="1 5 6">Nucleus</location>
    </subcellularLocation>
</comment>
<evidence type="ECO:0000256" key="3">
    <source>
        <dbReference type="ARBA" id="ARBA00023155"/>
    </source>
</evidence>
<evidence type="ECO:0000256" key="2">
    <source>
        <dbReference type="ARBA" id="ARBA00023125"/>
    </source>
</evidence>
<evidence type="ECO:0000313" key="9">
    <source>
        <dbReference type="EMBL" id="KAF9523539.1"/>
    </source>
</evidence>
<accession>A0A9P6E713</accession>
<feature type="region of interest" description="Disordered" evidence="7">
    <location>
        <begin position="296"/>
        <end position="324"/>
    </location>
</feature>
<comment type="caution">
    <text evidence="9">The sequence shown here is derived from an EMBL/GenBank/DDBJ whole genome shotgun (WGS) entry which is preliminary data.</text>
</comment>
<feature type="DNA-binding region" description="Homeobox" evidence="5">
    <location>
        <begin position="68"/>
        <end position="127"/>
    </location>
</feature>
<keyword evidence="10" id="KW-1185">Reference proteome</keyword>
<keyword evidence="2 5" id="KW-0238">DNA-binding</keyword>
<proteinExistence type="predicted"/>
<dbReference type="OrthoDB" id="6159439at2759"/>
<feature type="domain" description="Homeobox" evidence="8">
    <location>
        <begin position="66"/>
        <end position="126"/>
    </location>
</feature>
<feature type="region of interest" description="Disordered" evidence="7">
    <location>
        <begin position="1"/>
        <end position="77"/>
    </location>
</feature>
<dbReference type="InterPro" id="IPR051000">
    <property type="entry name" value="Homeobox_DNA-bind_prot"/>
</dbReference>
<sequence>MSQSPTAYRGASAYYDSSQDTEDEWNVASPVFATTMHSPRSPLHSHERERRSSIGPMRTSGGATREKEKQKRSRVTPEQLVHLEQYFSVDRCPTSARRKDISENLGMPERQTQIWFQNRRAKAKQEDGKQSHQPATPSQPDILPIVPKTFEAEFQYLIEAEQPITIIPCADLSVGTWRRIASTINNHDLVVYTSKRNQCLTWFIHSAGYGFKMDLPFSTIVDTEYKIVSTHAGIASLTLSQPPVFYMQSKTTTGNHAWKRVSDWTEERQATKILRHTLVASAEHLSQFLRTLHDSRSVESPRNPVSRRHSEAAVPRTMRIPPPPPMASLGPPSLEYTLHCPVDRVETAIQHFYDPTGHTMLPGAGFQPSSPSTQPAAVLSSPYNPMGTHFHHVKSPAPDLFSYFSPVDSSQLTLNYNNHLQAYNSGLDQYTHSQSCDGLQATPIPAYPTEYTSSQLLNSPFQPKQSSASMENRRYGQ</sequence>
<dbReference type="SMART" id="SM00389">
    <property type="entry name" value="HOX"/>
    <property type="match status" value="1"/>
</dbReference>
<protein>
    <recommendedName>
        <fullName evidence="8">Homeobox domain-containing protein</fullName>
    </recommendedName>
</protein>
<reference evidence="9" key="1">
    <citation type="submission" date="2020-11" db="EMBL/GenBank/DDBJ databases">
        <authorList>
            <consortium name="DOE Joint Genome Institute"/>
            <person name="Ahrendt S."/>
            <person name="Riley R."/>
            <person name="Andreopoulos W."/>
            <person name="Labutti K."/>
            <person name="Pangilinan J."/>
            <person name="Ruiz-Duenas F.J."/>
            <person name="Barrasa J.M."/>
            <person name="Sanchez-Garcia M."/>
            <person name="Camarero S."/>
            <person name="Miyauchi S."/>
            <person name="Serrano A."/>
            <person name="Linde D."/>
            <person name="Babiker R."/>
            <person name="Drula E."/>
            <person name="Ayuso-Fernandez I."/>
            <person name="Pacheco R."/>
            <person name="Padilla G."/>
            <person name="Ferreira P."/>
            <person name="Barriuso J."/>
            <person name="Kellner H."/>
            <person name="Castanera R."/>
            <person name="Alfaro M."/>
            <person name="Ramirez L."/>
            <person name="Pisabarro A.G."/>
            <person name="Kuo A."/>
            <person name="Tritt A."/>
            <person name="Lipzen A."/>
            <person name="He G."/>
            <person name="Yan M."/>
            <person name="Ng V."/>
            <person name="Cullen D."/>
            <person name="Martin F."/>
            <person name="Rosso M.-N."/>
            <person name="Henrissat B."/>
            <person name="Hibbett D."/>
            <person name="Martinez A.T."/>
            <person name="Grigoriev I.V."/>
        </authorList>
    </citation>
    <scope>NUCLEOTIDE SEQUENCE</scope>
    <source>
        <strain evidence="9">CBS 506.95</strain>
    </source>
</reference>
<feature type="region of interest" description="Disordered" evidence="7">
    <location>
        <begin position="118"/>
        <end position="142"/>
    </location>
</feature>
<dbReference type="Pfam" id="PF00046">
    <property type="entry name" value="Homeodomain"/>
    <property type="match status" value="1"/>
</dbReference>
<dbReference type="AlphaFoldDB" id="A0A9P6E713"/>
<dbReference type="PANTHER" id="PTHR24324">
    <property type="entry name" value="HOMEOBOX PROTEIN HHEX"/>
    <property type="match status" value="1"/>
</dbReference>
<evidence type="ECO:0000256" key="1">
    <source>
        <dbReference type="ARBA" id="ARBA00004123"/>
    </source>
</evidence>
<keyword evidence="3 5" id="KW-0371">Homeobox</keyword>
<evidence type="ECO:0000256" key="5">
    <source>
        <dbReference type="PROSITE-ProRule" id="PRU00108"/>
    </source>
</evidence>
<dbReference type="InterPro" id="IPR009057">
    <property type="entry name" value="Homeodomain-like_sf"/>
</dbReference>
<dbReference type="SUPFAM" id="SSF46689">
    <property type="entry name" value="Homeodomain-like"/>
    <property type="match status" value="1"/>
</dbReference>
<dbReference type="GO" id="GO:0000978">
    <property type="term" value="F:RNA polymerase II cis-regulatory region sequence-specific DNA binding"/>
    <property type="evidence" value="ECO:0007669"/>
    <property type="project" value="TreeGrafter"/>
</dbReference>
<dbReference type="Pfam" id="PF24818">
    <property type="entry name" value="PH_TRF2_HOY1"/>
    <property type="match status" value="1"/>
</dbReference>
<evidence type="ECO:0000256" key="7">
    <source>
        <dbReference type="SAM" id="MobiDB-lite"/>
    </source>
</evidence>
<feature type="region of interest" description="Disordered" evidence="7">
    <location>
        <begin position="454"/>
        <end position="477"/>
    </location>
</feature>